<accession>A0A2P7QJK3</accession>
<dbReference type="PANTHER" id="PTHR11644">
    <property type="entry name" value="CYTIDINE DEAMINASE"/>
    <property type="match status" value="1"/>
</dbReference>
<dbReference type="NCBIfam" id="NF004064">
    <property type="entry name" value="PRK05578.1"/>
    <property type="match status" value="1"/>
</dbReference>
<evidence type="ECO:0000313" key="3">
    <source>
        <dbReference type="EMBL" id="PSJ38156.1"/>
    </source>
</evidence>
<evidence type="ECO:0000256" key="1">
    <source>
        <dbReference type="ARBA" id="ARBA00006576"/>
    </source>
</evidence>
<dbReference type="InterPro" id="IPR002125">
    <property type="entry name" value="CMP_dCMP_dom"/>
</dbReference>
<proteinExistence type="inferred from homology"/>
<comment type="caution">
    <text evidence="3">The sequence shown here is derived from an EMBL/GenBank/DDBJ whole genome shotgun (WGS) entry which is preliminary data.</text>
</comment>
<gene>
    <name evidence="3" type="ORF">C7I55_20700</name>
</gene>
<feature type="domain" description="CMP/dCMP-type deaminase" evidence="2">
    <location>
        <begin position="3"/>
        <end position="143"/>
    </location>
</feature>
<organism evidence="3 4">
    <name type="scientific">Allosphingosinicella deserti</name>
    <dbReference type="NCBI Taxonomy" id="2116704"/>
    <lineage>
        <taxon>Bacteria</taxon>
        <taxon>Pseudomonadati</taxon>
        <taxon>Pseudomonadota</taxon>
        <taxon>Alphaproteobacteria</taxon>
        <taxon>Sphingomonadales</taxon>
        <taxon>Sphingomonadaceae</taxon>
        <taxon>Allosphingosinicella</taxon>
    </lineage>
</organism>
<evidence type="ECO:0000259" key="2">
    <source>
        <dbReference type="PROSITE" id="PS51747"/>
    </source>
</evidence>
<dbReference type="Gene3D" id="3.40.140.10">
    <property type="entry name" value="Cytidine Deaminase, domain 2"/>
    <property type="match status" value="1"/>
</dbReference>
<dbReference type="GO" id="GO:0005829">
    <property type="term" value="C:cytosol"/>
    <property type="evidence" value="ECO:0007669"/>
    <property type="project" value="TreeGrafter"/>
</dbReference>
<reference evidence="3 4" key="1">
    <citation type="submission" date="2018-03" db="EMBL/GenBank/DDBJ databases">
        <title>The draft genome of Sphingosinicella sp. GL-C-18.</title>
        <authorList>
            <person name="Liu L."/>
            <person name="Li L."/>
            <person name="Liang L."/>
            <person name="Zhang X."/>
            <person name="Wang T."/>
        </authorList>
    </citation>
    <scope>NUCLEOTIDE SEQUENCE [LARGE SCALE GENOMIC DNA]</scope>
    <source>
        <strain evidence="3 4">GL-C-18</strain>
    </source>
</reference>
<dbReference type="Pfam" id="PF00383">
    <property type="entry name" value="dCMP_cyt_deam_1"/>
    <property type="match status" value="1"/>
</dbReference>
<dbReference type="GO" id="GO:0004126">
    <property type="term" value="F:cytidine deaminase activity"/>
    <property type="evidence" value="ECO:0007669"/>
    <property type="project" value="UniProtKB-ARBA"/>
</dbReference>
<dbReference type="OrthoDB" id="9795347at2"/>
<sequence length="149" mass="14928">MSSNTDPLVARARAAALGAYAPYSRFSVGCAIESIDGEIAIGANMENACYRLGVCAELAALTAAQQAFGLDRIARIAVAGGDGSGDSLAGTSVVTPCGGCRQSILEAAHVAGRDLEIVSANGDGTEMTSTRISALIPHGFGPANLKDAG</sequence>
<dbReference type="PANTHER" id="PTHR11644:SF2">
    <property type="entry name" value="CYTIDINE DEAMINASE"/>
    <property type="match status" value="1"/>
</dbReference>
<dbReference type="PROSITE" id="PS51747">
    <property type="entry name" value="CYT_DCMP_DEAMINASES_2"/>
    <property type="match status" value="1"/>
</dbReference>
<dbReference type="SUPFAM" id="SSF53927">
    <property type="entry name" value="Cytidine deaminase-like"/>
    <property type="match status" value="1"/>
</dbReference>
<dbReference type="InterPro" id="IPR016193">
    <property type="entry name" value="Cytidine_deaminase-like"/>
</dbReference>
<dbReference type="GO" id="GO:0055086">
    <property type="term" value="P:nucleobase-containing small molecule metabolic process"/>
    <property type="evidence" value="ECO:0007669"/>
    <property type="project" value="UniProtKB-ARBA"/>
</dbReference>
<dbReference type="GO" id="GO:0072527">
    <property type="term" value="P:pyrimidine-containing compound metabolic process"/>
    <property type="evidence" value="ECO:0007669"/>
    <property type="project" value="UniProtKB-ARBA"/>
</dbReference>
<comment type="similarity">
    <text evidence="1">Belongs to the cytidine and deoxycytidylate deaminase family.</text>
</comment>
<evidence type="ECO:0000313" key="4">
    <source>
        <dbReference type="Proteomes" id="UP000241167"/>
    </source>
</evidence>
<name>A0A2P7QJK3_9SPHN</name>
<dbReference type="Proteomes" id="UP000241167">
    <property type="component" value="Unassembled WGS sequence"/>
</dbReference>
<dbReference type="GO" id="GO:0008270">
    <property type="term" value="F:zinc ion binding"/>
    <property type="evidence" value="ECO:0007669"/>
    <property type="project" value="TreeGrafter"/>
</dbReference>
<dbReference type="InterPro" id="IPR050202">
    <property type="entry name" value="Cyt/Deoxycyt_deaminase"/>
</dbReference>
<keyword evidence="4" id="KW-1185">Reference proteome</keyword>
<protein>
    <submittedName>
        <fullName evidence="3">Cytidine deaminase</fullName>
    </submittedName>
</protein>
<dbReference type="EMBL" id="PXYI01000007">
    <property type="protein sequence ID" value="PSJ38156.1"/>
    <property type="molecule type" value="Genomic_DNA"/>
</dbReference>
<dbReference type="CDD" id="cd01283">
    <property type="entry name" value="cytidine_deaminase"/>
    <property type="match status" value="1"/>
</dbReference>
<dbReference type="RefSeq" id="WP_106514915.1">
    <property type="nucleotide sequence ID" value="NZ_PXYI01000007.1"/>
</dbReference>
<dbReference type="AlphaFoldDB" id="A0A2P7QJK3"/>